<dbReference type="Proteomes" id="UP000027463">
    <property type="component" value="Unassembled WGS sequence"/>
</dbReference>
<gene>
    <name evidence="1" type="ORF">SMB34_12140</name>
</gene>
<evidence type="ECO:0000313" key="2">
    <source>
        <dbReference type="Proteomes" id="UP000027463"/>
    </source>
</evidence>
<comment type="caution">
    <text evidence="1">The sequence shown here is derived from an EMBL/GenBank/DDBJ whole genome shotgun (WGS) entry which is preliminary data.</text>
</comment>
<reference evidence="1 2" key="1">
    <citation type="submission" date="2013-07" db="EMBL/GenBank/DDBJ databases">
        <title>Thalassospira permensis NBRC 106175 Genome Sequencing.</title>
        <authorList>
            <person name="Lai Q."/>
            <person name="Shao Z."/>
        </authorList>
    </citation>
    <scope>NUCLEOTIDE SEQUENCE [LARGE SCALE GENOMIC DNA]</scope>
    <source>
        <strain evidence="1 2">NBRC 106175</strain>
    </source>
</reference>
<sequence length="57" mass="6671">MMFYPLRFDLIDCFESFGKLRTALPTCARFSAAQQQRNLYGWMVDAVLRFGEGIECR</sequence>
<organism evidence="1 2">
    <name type="scientific">Thalassospira permensis NBRC 106175</name>
    <dbReference type="NCBI Taxonomy" id="1353532"/>
    <lineage>
        <taxon>Bacteria</taxon>
        <taxon>Pseudomonadati</taxon>
        <taxon>Pseudomonadota</taxon>
        <taxon>Alphaproteobacteria</taxon>
        <taxon>Rhodospirillales</taxon>
        <taxon>Thalassospiraceae</taxon>
        <taxon>Thalassospira</taxon>
    </lineage>
</organism>
<accession>A0ABR4TSH4</accession>
<protein>
    <submittedName>
        <fullName evidence="1">Uncharacterized protein</fullName>
    </submittedName>
</protein>
<keyword evidence="2" id="KW-1185">Reference proteome</keyword>
<dbReference type="EMBL" id="AUNC01000004">
    <property type="protein sequence ID" value="KEO58767.1"/>
    <property type="molecule type" value="Genomic_DNA"/>
</dbReference>
<evidence type="ECO:0000313" key="1">
    <source>
        <dbReference type="EMBL" id="KEO58767.1"/>
    </source>
</evidence>
<name>A0ABR4TSH4_9PROT</name>
<proteinExistence type="predicted"/>